<keyword evidence="2" id="KW-1185">Reference proteome</keyword>
<gene>
    <name evidence="1" type="ORF">V1525DRAFT_412524</name>
</gene>
<proteinExistence type="predicted"/>
<name>A0ACC3SSK6_LIPKO</name>
<evidence type="ECO:0000313" key="2">
    <source>
        <dbReference type="Proteomes" id="UP001433508"/>
    </source>
</evidence>
<sequence length="577" mass="61200">MLLKTLAALGLLSWASGTLADSAGSVLYPPAAPNEGMVYARVIELKDNGTQNGNLLATFEHWYTQNATTTLTNGTAAPFVILESADNGTTWSTIAEVYDPQTGPGHPASYMYQPFLFEFPKQLGKYPAGTVLLVGNTVPADGSYTDFFSWRSSDHGQTWTPVSSWQQGGPGGSGIWEPFLYLNSQGQLVAVFSDERDNTNHSQKLVHVVSDDGGDTWGPVVEDVASRAQPDRPGMATVAKMGDNGTYVMSYEFCGQPNCGVRYKFSDDGVTWNAPDIGYPVQTTDGLYAGASPYIAWVPETKSLVLSAHFAMTSWNDQQSEEWYRAVFVNANGGQGRWNWAPSPWQVSDASGTCNANYSPNLLPLGSGGLVRYTAPTSPGPSGLCEEGTGVTSIGYLPYSSNFSANGQPGWINYGGNWSINEEAYSINTDSNTDLALTGSTGWSNYTASVQVQLGSSGMIAGLVTRVSSPSTGVNSFKGYAALINAGSGALTLVREDYSTGNLQLGTAQVNGGLQQGTWYQLDFEASGFQLNVTVTSFGGSTTTSLTAQDSSYGQGMIGLYATGGSAAFQNVEVDSI</sequence>
<comment type="caution">
    <text evidence="1">The sequence shown here is derived from an EMBL/GenBank/DDBJ whole genome shotgun (WGS) entry which is preliminary data.</text>
</comment>
<reference evidence="2" key="1">
    <citation type="journal article" date="2024" name="Front. Bioeng. Biotechnol.">
        <title>Genome-scale model development and genomic sequencing of the oleaginous clade Lipomyces.</title>
        <authorList>
            <person name="Czajka J.J."/>
            <person name="Han Y."/>
            <person name="Kim J."/>
            <person name="Mondo S.J."/>
            <person name="Hofstad B.A."/>
            <person name="Robles A."/>
            <person name="Haridas S."/>
            <person name="Riley R."/>
            <person name="LaButti K."/>
            <person name="Pangilinan J."/>
            <person name="Andreopoulos W."/>
            <person name="Lipzen A."/>
            <person name="Yan J."/>
            <person name="Wang M."/>
            <person name="Ng V."/>
            <person name="Grigoriev I.V."/>
            <person name="Spatafora J.W."/>
            <person name="Magnuson J.K."/>
            <person name="Baker S.E."/>
            <person name="Pomraning K.R."/>
        </authorList>
    </citation>
    <scope>NUCLEOTIDE SEQUENCE [LARGE SCALE GENOMIC DNA]</scope>
    <source>
        <strain evidence="2">CBS 7786</strain>
    </source>
</reference>
<organism evidence="1 2">
    <name type="scientific">Lipomyces kononenkoae</name>
    <name type="common">Yeast</name>
    <dbReference type="NCBI Taxonomy" id="34357"/>
    <lineage>
        <taxon>Eukaryota</taxon>
        <taxon>Fungi</taxon>
        <taxon>Dikarya</taxon>
        <taxon>Ascomycota</taxon>
        <taxon>Saccharomycotina</taxon>
        <taxon>Lipomycetes</taxon>
        <taxon>Lipomycetales</taxon>
        <taxon>Lipomycetaceae</taxon>
        <taxon>Lipomyces</taxon>
    </lineage>
</organism>
<dbReference type="Proteomes" id="UP001433508">
    <property type="component" value="Unassembled WGS sequence"/>
</dbReference>
<accession>A0ACC3SSK6</accession>
<protein>
    <submittedName>
        <fullName evidence="1">Sialidase</fullName>
    </submittedName>
</protein>
<evidence type="ECO:0000313" key="1">
    <source>
        <dbReference type="EMBL" id="KAK9234601.1"/>
    </source>
</evidence>
<dbReference type="EMBL" id="MU971461">
    <property type="protein sequence ID" value="KAK9234601.1"/>
    <property type="molecule type" value="Genomic_DNA"/>
</dbReference>